<proteinExistence type="predicted"/>
<feature type="region of interest" description="Disordered" evidence="1">
    <location>
        <begin position="424"/>
        <end position="446"/>
    </location>
</feature>
<feature type="compositionally biased region" description="Low complexity" evidence="1">
    <location>
        <begin position="33"/>
        <end position="45"/>
    </location>
</feature>
<dbReference type="PANTHER" id="PTHR31751:SF7">
    <property type="entry name" value="THAP-TYPE DOMAIN-CONTAINING PROTEIN"/>
    <property type="match status" value="1"/>
</dbReference>
<evidence type="ECO:0000313" key="2">
    <source>
        <dbReference type="EMBL" id="CAB4021463.1"/>
    </source>
</evidence>
<feature type="compositionally biased region" description="Acidic residues" evidence="1">
    <location>
        <begin position="58"/>
        <end position="68"/>
    </location>
</feature>
<reference evidence="2" key="1">
    <citation type="submission" date="2020-04" db="EMBL/GenBank/DDBJ databases">
        <authorList>
            <person name="Alioto T."/>
            <person name="Alioto T."/>
            <person name="Gomez Garrido J."/>
        </authorList>
    </citation>
    <scope>NUCLEOTIDE SEQUENCE</scope>
    <source>
        <strain evidence="2">A484AB</strain>
    </source>
</reference>
<protein>
    <submittedName>
        <fullName evidence="2">Uncharacterized protein</fullName>
    </submittedName>
</protein>
<evidence type="ECO:0000256" key="1">
    <source>
        <dbReference type="SAM" id="MobiDB-lite"/>
    </source>
</evidence>
<accession>A0A6S7IUU0</accession>
<organism evidence="2 3">
    <name type="scientific">Paramuricea clavata</name>
    <name type="common">Red gorgonian</name>
    <name type="synonym">Violescent sea-whip</name>
    <dbReference type="NCBI Taxonomy" id="317549"/>
    <lineage>
        <taxon>Eukaryota</taxon>
        <taxon>Metazoa</taxon>
        <taxon>Cnidaria</taxon>
        <taxon>Anthozoa</taxon>
        <taxon>Octocorallia</taxon>
        <taxon>Malacalcyonacea</taxon>
        <taxon>Plexauridae</taxon>
        <taxon>Paramuricea</taxon>
    </lineage>
</organism>
<keyword evidence="3" id="KW-1185">Reference proteome</keyword>
<feature type="region of interest" description="Disordered" evidence="1">
    <location>
        <begin position="27"/>
        <end position="98"/>
    </location>
</feature>
<dbReference type="EMBL" id="CACRXK020011447">
    <property type="protein sequence ID" value="CAB4021463.1"/>
    <property type="molecule type" value="Genomic_DNA"/>
</dbReference>
<comment type="caution">
    <text evidence="2">The sequence shown here is derived from an EMBL/GenBank/DDBJ whole genome shotgun (WGS) entry which is preliminary data.</text>
</comment>
<name>A0A6S7IUU0_PARCT</name>
<gene>
    <name evidence="2" type="ORF">PACLA_8A055894</name>
</gene>
<dbReference type="Proteomes" id="UP001152795">
    <property type="component" value="Unassembled WGS sequence"/>
</dbReference>
<dbReference type="OrthoDB" id="5976191at2759"/>
<sequence>MSGVSELNVSRVDSIIMGINPHFGMHEGELSSEDCSSSSTISTYSSDDESDRSFSSSEELENESEELDVDGKDESDNDLDETLTASECGSLGETPMDRSELEDIEIEMQHGPESKQERDKRLNQELKDRFDSLNRVGKESDVHNAHAQHERVIVEKTKLLPLFENKCPNESCAEKSKVLNYKLSGGVPQVSWKCPNDHSGQTWKVLTNEQLILCGDGRNDSPGHCTKYCVYLLMEQFLDVIVDIEVTDKRETDKYSIFGMLLKIDSWFGVLRYVCGEHEWADGECDHGPLVEEEGGKTILPKKSKAMEAIRKVVIDPRFLSTLQHYVTFRHTSKLENFNSMLLKYAPKRVGFQNESFTARTLLAAIDHNAHLHRKPLLSKEGNLKYNKVFSKRSKNFRVSVVKDKEYDYWPSISTRVLQQRKDDKRSILRSTPIPDDHPKNIAPSIAQIPIPKTSSLVEKSLSRYSKE</sequence>
<dbReference type="PANTHER" id="PTHR31751">
    <property type="entry name" value="SI:CH211-108C17.2-RELATED-RELATED"/>
    <property type="match status" value="1"/>
</dbReference>
<dbReference type="AlphaFoldDB" id="A0A6S7IUU0"/>
<evidence type="ECO:0000313" key="3">
    <source>
        <dbReference type="Proteomes" id="UP001152795"/>
    </source>
</evidence>